<reference evidence="3 4" key="1">
    <citation type="journal article" date="2018" name="Nat. Ecol. Evol.">
        <title>Pezizomycetes genomes reveal the molecular basis of ectomycorrhizal truffle lifestyle.</title>
        <authorList>
            <person name="Murat C."/>
            <person name="Payen T."/>
            <person name="Noel B."/>
            <person name="Kuo A."/>
            <person name="Morin E."/>
            <person name="Chen J."/>
            <person name="Kohler A."/>
            <person name="Krizsan K."/>
            <person name="Balestrini R."/>
            <person name="Da Silva C."/>
            <person name="Montanini B."/>
            <person name="Hainaut M."/>
            <person name="Levati E."/>
            <person name="Barry K.W."/>
            <person name="Belfiori B."/>
            <person name="Cichocki N."/>
            <person name="Clum A."/>
            <person name="Dockter R.B."/>
            <person name="Fauchery L."/>
            <person name="Guy J."/>
            <person name="Iotti M."/>
            <person name="Le Tacon F."/>
            <person name="Lindquist E.A."/>
            <person name="Lipzen A."/>
            <person name="Malagnac F."/>
            <person name="Mello A."/>
            <person name="Molinier V."/>
            <person name="Miyauchi S."/>
            <person name="Poulain J."/>
            <person name="Riccioni C."/>
            <person name="Rubini A."/>
            <person name="Sitrit Y."/>
            <person name="Splivallo R."/>
            <person name="Traeger S."/>
            <person name="Wang M."/>
            <person name="Zifcakova L."/>
            <person name="Wipf D."/>
            <person name="Zambonelli A."/>
            <person name="Paolocci F."/>
            <person name="Nowrousian M."/>
            <person name="Ottonello S."/>
            <person name="Baldrian P."/>
            <person name="Spatafora J.W."/>
            <person name="Henrissat B."/>
            <person name="Nagy L.G."/>
            <person name="Aury J.M."/>
            <person name="Wincker P."/>
            <person name="Grigoriev I.V."/>
            <person name="Bonfante P."/>
            <person name="Martin F.M."/>
        </authorList>
    </citation>
    <scope>NUCLEOTIDE SEQUENCE [LARGE SCALE GENOMIC DNA]</scope>
    <source>
        <strain evidence="3 4">CCBAS932</strain>
    </source>
</reference>
<protein>
    <submittedName>
        <fullName evidence="3">Thioesterase/thiol ester dehydrase-isomerase</fullName>
    </submittedName>
</protein>
<dbReference type="InterPro" id="IPR006683">
    <property type="entry name" value="Thioestr_dom"/>
</dbReference>
<evidence type="ECO:0000259" key="2">
    <source>
        <dbReference type="Pfam" id="PF03061"/>
    </source>
</evidence>
<dbReference type="STRING" id="1392247.A0A3N4KVY4"/>
<dbReference type="Pfam" id="PF03061">
    <property type="entry name" value="4HBT"/>
    <property type="match status" value="1"/>
</dbReference>
<dbReference type="FunCoup" id="A0A3N4KVY4">
    <property type="interactions" value="79"/>
</dbReference>
<dbReference type="InterPro" id="IPR029069">
    <property type="entry name" value="HotDog_dom_sf"/>
</dbReference>
<keyword evidence="3" id="KW-0413">Isomerase</keyword>
<dbReference type="InterPro" id="IPR052061">
    <property type="entry name" value="PTE-AB_protein"/>
</dbReference>
<dbReference type="EMBL" id="ML119116">
    <property type="protein sequence ID" value="RPB14713.1"/>
    <property type="molecule type" value="Genomic_DNA"/>
</dbReference>
<feature type="transmembrane region" description="Helical" evidence="1">
    <location>
        <begin position="38"/>
        <end position="61"/>
    </location>
</feature>
<dbReference type="CDD" id="cd03443">
    <property type="entry name" value="PaaI_thioesterase"/>
    <property type="match status" value="1"/>
</dbReference>
<name>A0A3N4KVY4_9PEZI</name>
<dbReference type="InParanoid" id="A0A3N4KVY4"/>
<evidence type="ECO:0000256" key="1">
    <source>
        <dbReference type="SAM" id="Phobius"/>
    </source>
</evidence>
<proteinExistence type="predicted"/>
<dbReference type="SUPFAM" id="SSF54637">
    <property type="entry name" value="Thioesterase/thiol ester dehydrase-isomerase"/>
    <property type="match status" value="1"/>
</dbReference>
<organism evidence="3 4">
    <name type="scientific">Morchella conica CCBAS932</name>
    <dbReference type="NCBI Taxonomy" id="1392247"/>
    <lineage>
        <taxon>Eukaryota</taxon>
        <taxon>Fungi</taxon>
        <taxon>Dikarya</taxon>
        <taxon>Ascomycota</taxon>
        <taxon>Pezizomycotina</taxon>
        <taxon>Pezizomycetes</taxon>
        <taxon>Pezizales</taxon>
        <taxon>Morchellaceae</taxon>
        <taxon>Morchella</taxon>
    </lineage>
</organism>
<sequence>MNVCGLRLSARLRAHQVPLRRFSTAAPKDRKPFFALRLTFATVAHVLLWGTAGVVLTNYFLPISGPLLKDPLPIRGSPEEKKTIEELEASASKLPIVKALRADPEYKEHRPWTGIPEEERQHRYTPGVLQGAEKIGYNKVWVKRDGSTVGVLSLGRGICGFPGVVHGGVLATIVDEALGRTAMHVLPTRNAVTARLSINYRRPVHAHLYPKSSGFVILRTWVIEHTDRKGVAKATIEDEFGNILMEAEGIFVVPRGWSLAEMPKGI</sequence>
<dbReference type="Proteomes" id="UP000277580">
    <property type="component" value="Unassembled WGS sequence"/>
</dbReference>
<keyword evidence="1" id="KW-0472">Membrane</keyword>
<dbReference type="AlphaFoldDB" id="A0A3N4KVY4"/>
<gene>
    <name evidence="3" type="ORF">P167DRAFT_484022</name>
</gene>
<evidence type="ECO:0000313" key="4">
    <source>
        <dbReference type="Proteomes" id="UP000277580"/>
    </source>
</evidence>
<dbReference type="PANTHER" id="PTHR47260:SF1">
    <property type="entry name" value="UPF0644 PROTEIN PB2B4.06"/>
    <property type="match status" value="1"/>
</dbReference>
<dbReference type="Gene3D" id="3.10.129.10">
    <property type="entry name" value="Hotdog Thioesterase"/>
    <property type="match status" value="1"/>
</dbReference>
<dbReference type="OrthoDB" id="506431at2759"/>
<keyword evidence="1" id="KW-0812">Transmembrane</keyword>
<dbReference type="PANTHER" id="PTHR47260">
    <property type="entry name" value="UPF0644 PROTEIN PB2B4.06"/>
    <property type="match status" value="1"/>
</dbReference>
<evidence type="ECO:0000313" key="3">
    <source>
        <dbReference type="EMBL" id="RPB14713.1"/>
    </source>
</evidence>
<dbReference type="GO" id="GO:0016853">
    <property type="term" value="F:isomerase activity"/>
    <property type="evidence" value="ECO:0007669"/>
    <property type="project" value="UniProtKB-KW"/>
</dbReference>
<accession>A0A3N4KVY4</accession>
<keyword evidence="4" id="KW-1185">Reference proteome</keyword>
<feature type="domain" description="Thioesterase" evidence="2">
    <location>
        <begin position="163"/>
        <end position="206"/>
    </location>
</feature>
<keyword evidence="1" id="KW-1133">Transmembrane helix</keyword>